<organism evidence="2">
    <name type="scientific">marine sediment metagenome</name>
    <dbReference type="NCBI Taxonomy" id="412755"/>
    <lineage>
        <taxon>unclassified sequences</taxon>
        <taxon>metagenomes</taxon>
        <taxon>ecological metagenomes</taxon>
    </lineage>
</organism>
<protein>
    <recommendedName>
        <fullName evidence="1">LysM domain-containing protein</fullName>
    </recommendedName>
</protein>
<dbReference type="InterPro" id="IPR018392">
    <property type="entry name" value="LysM"/>
</dbReference>
<dbReference type="EMBL" id="LAZR01062418">
    <property type="protein sequence ID" value="KKK61557.1"/>
    <property type="molecule type" value="Genomic_DNA"/>
</dbReference>
<gene>
    <name evidence="2" type="ORF">LCGC14_3013140</name>
</gene>
<evidence type="ECO:0000259" key="1">
    <source>
        <dbReference type="PROSITE" id="PS51782"/>
    </source>
</evidence>
<feature type="domain" description="LysM" evidence="1">
    <location>
        <begin position="322"/>
        <end position="362"/>
    </location>
</feature>
<dbReference type="AlphaFoldDB" id="A0A0F8WXI6"/>
<dbReference type="SMART" id="SM00257">
    <property type="entry name" value="LysM"/>
    <property type="match status" value="2"/>
</dbReference>
<reference evidence="2" key="1">
    <citation type="journal article" date="2015" name="Nature">
        <title>Complex archaea that bridge the gap between prokaryotes and eukaryotes.</title>
        <authorList>
            <person name="Spang A."/>
            <person name="Saw J.H."/>
            <person name="Jorgensen S.L."/>
            <person name="Zaremba-Niedzwiedzka K."/>
            <person name="Martijn J."/>
            <person name="Lind A.E."/>
            <person name="van Eijk R."/>
            <person name="Schleper C."/>
            <person name="Guy L."/>
            <person name="Ettema T.J."/>
        </authorList>
    </citation>
    <scope>NUCLEOTIDE SEQUENCE</scope>
</reference>
<dbReference type="InterPro" id="IPR036779">
    <property type="entry name" value="LysM_dom_sf"/>
</dbReference>
<name>A0A0F8WXI6_9ZZZZ</name>
<comment type="caution">
    <text evidence="2">The sequence shown here is derived from an EMBL/GenBank/DDBJ whole genome shotgun (WGS) entry which is preliminary data.</text>
</comment>
<dbReference type="Pfam" id="PF01476">
    <property type="entry name" value="LysM"/>
    <property type="match status" value="2"/>
</dbReference>
<feature type="non-terminal residue" evidence="2">
    <location>
        <position position="1"/>
    </location>
</feature>
<feature type="non-terminal residue" evidence="2">
    <location>
        <position position="362"/>
    </location>
</feature>
<sequence>HVARHYKKYFGNLPLDKPQTFTQIKMPGYLSFDDMARHFKLMPSTLAQLNPALRKPVLTGQKYIPKGYRLKLPPKVDLTAIPKKYLKKKQKRSHFHTVRRGESAYLIANIHGIKLNDLIIANNLNRRATIYPKQNLIIPGMPPQKPQVKKTLPKPDKAPKIVMASSKNFPAKTSSKKKSDKAPSYHITFSPVEPVNKAEASGQQKKSAQAVTIASAKNKFVPSVVTGNLRIFDGYQKNGKTYGFIEVAPEETLGHFGDWLEIKTQRLRELNGLAFGRPIRLHQKLKIPLNKVNKDIFEERRFLFHKEVEEDFFSAYKLADAGEYIIQTGDNIWSLCQEKFEVPLWLLIKYIPGLDPDNLHPG</sequence>
<proteinExistence type="predicted"/>
<dbReference type="PROSITE" id="PS51782">
    <property type="entry name" value="LYSM"/>
    <property type="match status" value="2"/>
</dbReference>
<dbReference type="SUPFAM" id="SSF54106">
    <property type="entry name" value="LysM domain"/>
    <property type="match status" value="1"/>
</dbReference>
<evidence type="ECO:0000313" key="2">
    <source>
        <dbReference type="EMBL" id="KKK61557.1"/>
    </source>
</evidence>
<dbReference type="CDD" id="cd00118">
    <property type="entry name" value="LysM"/>
    <property type="match status" value="1"/>
</dbReference>
<feature type="domain" description="LysM" evidence="1">
    <location>
        <begin position="94"/>
        <end position="138"/>
    </location>
</feature>
<dbReference type="Gene3D" id="3.10.350.10">
    <property type="entry name" value="LysM domain"/>
    <property type="match status" value="1"/>
</dbReference>
<accession>A0A0F8WXI6</accession>